<sequence length="66" mass="7409">MWERVVGVLFLLLGVWQMVVSKRYGHHVTKHGDAATSPFSLLALADSFYIGIMFVGLGIATFFMQF</sequence>
<accession>A0ABW4B804</accession>
<dbReference type="EMBL" id="JBHTMO010000005">
    <property type="protein sequence ID" value="MFD1392491.1"/>
    <property type="molecule type" value="Genomic_DNA"/>
</dbReference>
<evidence type="ECO:0000256" key="1">
    <source>
        <dbReference type="SAM" id="Phobius"/>
    </source>
</evidence>
<comment type="caution">
    <text evidence="2">The sequence shown here is derived from an EMBL/GenBank/DDBJ whole genome shotgun (WGS) entry which is preliminary data.</text>
</comment>
<keyword evidence="1" id="KW-0812">Transmembrane</keyword>
<evidence type="ECO:0000313" key="2">
    <source>
        <dbReference type="EMBL" id="MFD1392491.1"/>
    </source>
</evidence>
<dbReference type="RefSeq" id="WP_125586643.1">
    <property type="nucleotide sequence ID" value="NZ_JBHTMO010000005.1"/>
</dbReference>
<keyword evidence="1" id="KW-0472">Membrane</keyword>
<keyword evidence="1" id="KW-1133">Transmembrane helix</keyword>
<dbReference type="Proteomes" id="UP001597249">
    <property type="component" value="Unassembled WGS sequence"/>
</dbReference>
<proteinExistence type="predicted"/>
<name>A0ABW4B804_9LACO</name>
<feature type="transmembrane region" description="Helical" evidence="1">
    <location>
        <begin position="37"/>
        <end position="63"/>
    </location>
</feature>
<protein>
    <submittedName>
        <fullName evidence="2">Uncharacterized protein</fullName>
    </submittedName>
</protein>
<reference evidence="3" key="1">
    <citation type="journal article" date="2019" name="Int. J. Syst. Evol. Microbiol.">
        <title>The Global Catalogue of Microorganisms (GCM) 10K type strain sequencing project: providing services to taxonomists for standard genome sequencing and annotation.</title>
        <authorList>
            <consortium name="The Broad Institute Genomics Platform"/>
            <consortium name="The Broad Institute Genome Sequencing Center for Infectious Disease"/>
            <person name="Wu L."/>
            <person name="Ma J."/>
        </authorList>
    </citation>
    <scope>NUCLEOTIDE SEQUENCE [LARGE SCALE GENOMIC DNA]</scope>
    <source>
        <strain evidence="3">CCM 8911</strain>
    </source>
</reference>
<evidence type="ECO:0000313" key="3">
    <source>
        <dbReference type="Proteomes" id="UP001597249"/>
    </source>
</evidence>
<keyword evidence="3" id="KW-1185">Reference proteome</keyword>
<gene>
    <name evidence="2" type="ORF">ACFQ3L_02665</name>
</gene>
<organism evidence="2 3">
    <name type="scientific">Lacticaseibacillus jixianensis</name>
    <dbReference type="NCBI Taxonomy" id="2486012"/>
    <lineage>
        <taxon>Bacteria</taxon>
        <taxon>Bacillati</taxon>
        <taxon>Bacillota</taxon>
        <taxon>Bacilli</taxon>
        <taxon>Lactobacillales</taxon>
        <taxon>Lactobacillaceae</taxon>
        <taxon>Lacticaseibacillus</taxon>
    </lineage>
</organism>